<evidence type="ECO:0000313" key="7">
    <source>
        <dbReference type="EMBL" id="EXU96983.1"/>
    </source>
</evidence>
<feature type="transmembrane region" description="Helical" evidence="5">
    <location>
        <begin position="137"/>
        <end position="155"/>
    </location>
</feature>
<evidence type="ECO:0000256" key="4">
    <source>
        <dbReference type="ARBA" id="ARBA00023136"/>
    </source>
</evidence>
<evidence type="ECO:0000313" key="8">
    <source>
        <dbReference type="Proteomes" id="UP000030151"/>
    </source>
</evidence>
<name>A0A0A1UNU7_9HYPO</name>
<evidence type="ECO:0000256" key="1">
    <source>
        <dbReference type="ARBA" id="ARBA00004141"/>
    </source>
</evidence>
<dbReference type="CDD" id="cd17323">
    <property type="entry name" value="MFS_Tpo1_MDR_like"/>
    <property type="match status" value="1"/>
</dbReference>
<dbReference type="GO" id="GO:0005886">
    <property type="term" value="C:plasma membrane"/>
    <property type="evidence" value="ECO:0007669"/>
    <property type="project" value="TreeGrafter"/>
</dbReference>
<evidence type="ECO:0000256" key="5">
    <source>
        <dbReference type="SAM" id="Phobius"/>
    </source>
</evidence>
<feature type="transmembrane region" description="Helical" evidence="5">
    <location>
        <begin position="512"/>
        <end position="534"/>
    </location>
</feature>
<feature type="domain" description="Major facilitator superfamily (MFS) profile" evidence="6">
    <location>
        <begin position="96"/>
        <end position="553"/>
    </location>
</feature>
<dbReference type="PANTHER" id="PTHR23502">
    <property type="entry name" value="MAJOR FACILITATOR SUPERFAMILY"/>
    <property type="match status" value="1"/>
</dbReference>
<feature type="transmembrane region" description="Helical" evidence="5">
    <location>
        <begin position="373"/>
        <end position="395"/>
    </location>
</feature>
<feature type="transmembrane region" description="Helical" evidence="5">
    <location>
        <begin position="451"/>
        <end position="472"/>
    </location>
</feature>
<feature type="transmembrane region" description="Helical" evidence="5">
    <location>
        <begin position="96"/>
        <end position="117"/>
    </location>
</feature>
<protein>
    <submittedName>
        <fullName evidence="7">MFS transporter</fullName>
    </submittedName>
</protein>
<sequence>MQSFLQYRRLRKAAHAQVGDANAAGAPGIPTPSHTCTLPTESLGDRTNFQGSIPGINVQTSGDRDVESSLLFIVTWAGDQDAENPRNFSMARRLTATLLVSILGCIVGVASSVYSGVAPQMPRPSATAFSTHSPKGSALTFTGIYLLGFAAGSLVSGPLSEVLGRNLVYVSSLTLFIIFVMASALAPNFGAQLAFRFLSGVFGCPPLTCAGGTIADLWNPLEKTTYFPMYAIISFCGPAMGPLIASYIGQTDVLSWRWAGWIVTIMSGAVLVLIVFFQPETYSPLLLSWRAKHLRAATGDGRFRCEMDVDHISLGRRIGRAMRNQFLITIHEPIVLLISLYMTVVYIVLFTFLDGYAYIYTDVHGLSQGLTNIIWVAMVIGIVCAAFLVPPAYIWTRKLLRENAEGRFSDGFHIQPEQRLWYAMLGAPLIPISLFWMAWTDFARISVWSPIIASAVFGLGTICIFISSYMYVIDCYHIYAASALAFMTVSRYAAAGVMTVVGIPFYRNMGVQWTLTILGCIGAALVPVPFVFYCSGPTIRKWSKFAESQDSKV</sequence>
<reference evidence="7 8" key="1">
    <citation type="submission" date="2014-02" db="EMBL/GenBank/DDBJ databases">
        <title>The genome sequence of the entomopathogenic fungus Metarhizium robertsii ARSEF 2575.</title>
        <authorList>
            <person name="Giuliano Garisto Donzelli B."/>
            <person name="Roe B.A."/>
            <person name="Macmil S.L."/>
            <person name="Krasnoff S.B."/>
            <person name="Gibson D.M."/>
        </authorList>
    </citation>
    <scope>NUCLEOTIDE SEQUENCE [LARGE SCALE GENOMIC DNA]</scope>
    <source>
        <strain evidence="7 8">ARSEF 2575</strain>
    </source>
</reference>
<feature type="transmembrane region" description="Helical" evidence="5">
    <location>
        <begin position="227"/>
        <end position="249"/>
    </location>
</feature>
<keyword evidence="3 5" id="KW-1133">Transmembrane helix</keyword>
<feature type="transmembrane region" description="Helical" evidence="5">
    <location>
        <begin position="484"/>
        <end position="506"/>
    </location>
</feature>
<feature type="transmembrane region" description="Helical" evidence="5">
    <location>
        <begin position="326"/>
        <end position="353"/>
    </location>
</feature>
<dbReference type="AlphaFoldDB" id="A0A0A1UNU7"/>
<dbReference type="InterPro" id="IPR036259">
    <property type="entry name" value="MFS_trans_sf"/>
</dbReference>
<dbReference type="HOGENOM" id="CLU_008455_11_1_1"/>
<dbReference type="PANTHER" id="PTHR23502:SF47">
    <property type="entry name" value="MAJOR FACILITATOR SUPERFAMILY (MFS) PROFILE DOMAIN-CONTAINING PROTEIN-RELATED"/>
    <property type="match status" value="1"/>
</dbReference>
<organism evidence="7 8">
    <name type="scientific">Metarhizium robertsii</name>
    <dbReference type="NCBI Taxonomy" id="568076"/>
    <lineage>
        <taxon>Eukaryota</taxon>
        <taxon>Fungi</taxon>
        <taxon>Dikarya</taxon>
        <taxon>Ascomycota</taxon>
        <taxon>Pezizomycotina</taxon>
        <taxon>Sordariomycetes</taxon>
        <taxon>Hypocreomycetidae</taxon>
        <taxon>Hypocreales</taxon>
        <taxon>Clavicipitaceae</taxon>
        <taxon>Metarhizium</taxon>
    </lineage>
</organism>
<accession>A0A0A1UNU7</accession>
<dbReference type="EMBL" id="JELW01000042">
    <property type="protein sequence ID" value="EXU96983.1"/>
    <property type="molecule type" value="Genomic_DNA"/>
</dbReference>
<dbReference type="OrthoDB" id="3936150at2759"/>
<feature type="transmembrane region" description="Helical" evidence="5">
    <location>
        <begin position="255"/>
        <end position="277"/>
    </location>
</feature>
<dbReference type="InterPro" id="IPR011701">
    <property type="entry name" value="MFS"/>
</dbReference>
<keyword evidence="4 5" id="KW-0472">Membrane</keyword>
<dbReference type="Gene3D" id="1.20.1250.20">
    <property type="entry name" value="MFS general substrate transporter like domains"/>
    <property type="match status" value="1"/>
</dbReference>
<dbReference type="Proteomes" id="UP000030151">
    <property type="component" value="Unassembled WGS sequence"/>
</dbReference>
<proteinExistence type="predicted"/>
<evidence type="ECO:0000256" key="3">
    <source>
        <dbReference type="ARBA" id="ARBA00022989"/>
    </source>
</evidence>
<comment type="subcellular location">
    <subcellularLocation>
        <location evidence="1">Membrane</location>
        <topology evidence="1">Multi-pass membrane protein</topology>
    </subcellularLocation>
</comment>
<dbReference type="InterPro" id="IPR020846">
    <property type="entry name" value="MFS_dom"/>
</dbReference>
<comment type="caution">
    <text evidence="7">The sequence shown here is derived from an EMBL/GenBank/DDBJ whole genome shotgun (WGS) entry which is preliminary data.</text>
</comment>
<feature type="transmembrane region" description="Helical" evidence="5">
    <location>
        <begin position="167"/>
        <end position="187"/>
    </location>
</feature>
<feature type="transmembrane region" description="Helical" evidence="5">
    <location>
        <begin position="193"/>
        <end position="215"/>
    </location>
</feature>
<dbReference type="eggNOG" id="KOG0255">
    <property type="taxonomic scope" value="Eukaryota"/>
</dbReference>
<dbReference type="PROSITE" id="PS50850">
    <property type="entry name" value="MFS"/>
    <property type="match status" value="1"/>
</dbReference>
<feature type="transmembrane region" description="Helical" evidence="5">
    <location>
        <begin position="420"/>
        <end position="439"/>
    </location>
</feature>
<evidence type="ECO:0000259" key="6">
    <source>
        <dbReference type="PROSITE" id="PS50850"/>
    </source>
</evidence>
<dbReference type="SUPFAM" id="SSF103473">
    <property type="entry name" value="MFS general substrate transporter"/>
    <property type="match status" value="1"/>
</dbReference>
<dbReference type="GO" id="GO:0022857">
    <property type="term" value="F:transmembrane transporter activity"/>
    <property type="evidence" value="ECO:0007669"/>
    <property type="project" value="InterPro"/>
</dbReference>
<dbReference type="Pfam" id="PF07690">
    <property type="entry name" value="MFS_1"/>
    <property type="match status" value="1"/>
</dbReference>
<keyword evidence="2 5" id="KW-0812">Transmembrane</keyword>
<evidence type="ECO:0000256" key="2">
    <source>
        <dbReference type="ARBA" id="ARBA00022692"/>
    </source>
</evidence>
<gene>
    <name evidence="7" type="ORF">X797_009900</name>
</gene>